<evidence type="ECO:0000313" key="3">
    <source>
        <dbReference type="Proteomes" id="UP000828390"/>
    </source>
</evidence>
<protein>
    <submittedName>
        <fullName evidence="2">Uncharacterized protein</fullName>
    </submittedName>
</protein>
<accession>A0A9D3YAE8</accession>
<gene>
    <name evidence="2" type="ORF">DPMN_083053</name>
</gene>
<feature type="region of interest" description="Disordered" evidence="1">
    <location>
        <begin position="93"/>
        <end position="161"/>
    </location>
</feature>
<feature type="compositionally biased region" description="Basic and acidic residues" evidence="1">
    <location>
        <begin position="94"/>
        <end position="107"/>
    </location>
</feature>
<comment type="caution">
    <text evidence="2">The sequence shown here is derived from an EMBL/GenBank/DDBJ whole genome shotgun (WGS) entry which is preliminary data.</text>
</comment>
<evidence type="ECO:0000256" key="1">
    <source>
        <dbReference type="SAM" id="MobiDB-lite"/>
    </source>
</evidence>
<dbReference type="EMBL" id="JAIWYP010000016">
    <property type="protein sequence ID" value="KAH3695596.1"/>
    <property type="molecule type" value="Genomic_DNA"/>
</dbReference>
<proteinExistence type="predicted"/>
<keyword evidence="3" id="KW-1185">Reference proteome</keyword>
<reference evidence="2" key="1">
    <citation type="journal article" date="2019" name="bioRxiv">
        <title>The Genome of the Zebra Mussel, Dreissena polymorpha: A Resource for Invasive Species Research.</title>
        <authorList>
            <person name="McCartney M.A."/>
            <person name="Auch B."/>
            <person name="Kono T."/>
            <person name="Mallez S."/>
            <person name="Zhang Y."/>
            <person name="Obille A."/>
            <person name="Becker A."/>
            <person name="Abrahante J.E."/>
            <person name="Garbe J."/>
            <person name="Badalamenti J.P."/>
            <person name="Herman A."/>
            <person name="Mangelson H."/>
            <person name="Liachko I."/>
            <person name="Sullivan S."/>
            <person name="Sone E.D."/>
            <person name="Koren S."/>
            <person name="Silverstein K.A.T."/>
            <person name="Beckman K.B."/>
            <person name="Gohl D.M."/>
        </authorList>
    </citation>
    <scope>NUCLEOTIDE SEQUENCE</scope>
    <source>
        <strain evidence="2">Duluth1</strain>
        <tissue evidence="2">Whole animal</tissue>
    </source>
</reference>
<dbReference type="Proteomes" id="UP000828390">
    <property type="component" value="Unassembled WGS sequence"/>
</dbReference>
<feature type="compositionally biased region" description="Basic and acidic residues" evidence="1">
    <location>
        <begin position="117"/>
        <end position="152"/>
    </location>
</feature>
<sequence length="161" mass="19592">MNQCTSHSFPDAADTSTCQDYSSIRLQSYFHDQFSKQRRKRDFCQQQEMEPIETVACKIRKRNDYMKTYIQSRRLSHQQQLTDRLLTKKCMTKLRQEPVRQEKERLMTKKSMRKARQVPERPKKERSMTKESMRKARQKPERPEKERLMTKESKRKARQVT</sequence>
<evidence type="ECO:0000313" key="2">
    <source>
        <dbReference type="EMBL" id="KAH3695596.1"/>
    </source>
</evidence>
<organism evidence="2 3">
    <name type="scientific">Dreissena polymorpha</name>
    <name type="common">Zebra mussel</name>
    <name type="synonym">Mytilus polymorpha</name>
    <dbReference type="NCBI Taxonomy" id="45954"/>
    <lineage>
        <taxon>Eukaryota</taxon>
        <taxon>Metazoa</taxon>
        <taxon>Spiralia</taxon>
        <taxon>Lophotrochozoa</taxon>
        <taxon>Mollusca</taxon>
        <taxon>Bivalvia</taxon>
        <taxon>Autobranchia</taxon>
        <taxon>Heteroconchia</taxon>
        <taxon>Euheterodonta</taxon>
        <taxon>Imparidentia</taxon>
        <taxon>Neoheterodontei</taxon>
        <taxon>Myida</taxon>
        <taxon>Dreissenoidea</taxon>
        <taxon>Dreissenidae</taxon>
        <taxon>Dreissena</taxon>
    </lineage>
</organism>
<name>A0A9D3YAE8_DREPO</name>
<dbReference type="AlphaFoldDB" id="A0A9D3YAE8"/>
<reference evidence="2" key="2">
    <citation type="submission" date="2020-11" db="EMBL/GenBank/DDBJ databases">
        <authorList>
            <person name="McCartney M.A."/>
            <person name="Auch B."/>
            <person name="Kono T."/>
            <person name="Mallez S."/>
            <person name="Becker A."/>
            <person name="Gohl D.M."/>
            <person name="Silverstein K.A.T."/>
            <person name="Koren S."/>
            <person name="Bechman K.B."/>
            <person name="Herman A."/>
            <person name="Abrahante J.E."/>
            <person name="Garbe J."/>
        </authorList>
    </citation>
    <scope>NUCLEOTIDE SEQUENCE</scope>
    <source>
        <strain evidence="2">Duluth1</strain>
        <tissue evidence="2">Whole animal</tissue>
    </source>
</reference>